<evidence type="ECO:0000313" key="1">
    <source>
        <dbReference type="EMBL" id="CAA3006139.1"/>
    </source>
</evidence>
<name>A0A8S0TRK9_OLEEU</name>
<comment type="caution">
    <text evidence="1">The sequence shown here is derived from an EMBL/GenBank/DDBJ whole genome shotgun (WGS) entry which is preliminary data.</text>
</comment>
<reference evidence="1 2" key="1">
    <citation type="submission" date="2019-12" db="EMBL/GenBank/DDBJ databases">
        <authorList>
            <person name="Alioto T."/>
            <person name="Alioto T."/>
            <person name="Gomez Garrido J."/>
        </authorList>
    </citation>
    <scope>NUCLEOTIDE SEQUENCE [LARGE SCALE GENOMIC DNA]</scope>
</reference>
<accession>A0A8S0TRK9</accession>
<dbReference type="EMBL" id="CACTIH010007257">
    <property type="protein sequence ID" value="CAA3006139.1"/>
    <property type="molecule type" value="Genomic_DNA"/>
</dbReference>
<protein>
    <submittedName>
        <fullName evidence="1">Uncharacterized protein</fullName>
    </submittedName>
</protein>
<dbReference type="AlphaFoldDB" id="A0A8S0TRK9"/>
<sequence>MVGEVQERLLILGVTSVARDGARKKTDDLGRLEFSAYGWWWIDIWQLQAGGYDCGRTGDFSIGEMGSVGFVWVSCRRVKVTCGLGICILSVSGELVVDRNGRKGGGGGGWILQQRI</sequence>
<evidence type="ECO:0000313" key="2">
    <source>
        <dbReference type="Proteomes" id="UP000594638"/>
    </source>
</evidence>
<organism evidence="1 2">
    <name type="scientific">Olea europaea subsp. europaea</name>
    <dbReference type="NCBI Taxonomy" id="158383"/>
    <lineage>
        <taxon>Eukaryota</taxon>
        <taxon>Viridiplantae</taxon>
        <taxon>Streptophyta</taxon>
        <taxon>Embryophyta</taxon>
        <taxon>Tracheophyta</taxon>
        <taxon>Spermatophyta</taxon>
        <taxon>Magnoliopsida</taxon>
        <taxon>eudicotyledons</taxon>
        <taxon>Gunneridae</taxon>
        <taxon>Pentapetalae</taxon>
        <taxon>asterids</taxon>
        <taxon>lamiids</taxon>
        <taxon>Lamiales</taxon>
        <taxon>Oleaceae</taxon>
        <taxon>Oleeae</taxon>
        <taxon>Olea</taxon>
    </lineage>
</organism>
<keyword evidence="2" id="KW-1185">Reference proteome</keyword>
<dbReference type="Proteomes" id="UP000594638">
    <property type="component" value="Unassembled WGS sequence"/>
</dbReference>
<proteinExistence type="predicted"/>
<gene>
    <name evidence="1" type="ORF">OLEA9_A090865</name>
</gene>
<dbReference type="Gramene" id="OE9A090865T1">
    <property type="protein sequence ID" value="OE9A090865C1"/>
    <property type="gene ID" value="OE9A090865"/>
</dbReference>